<feature type="compositionally biased region" description="Polar residues" evidence="1">
    <location>
        <begin position="153"/>
        <end position="162"/>
    </location>
</feature>
<feature type="region of interest" description="Disordered" evidence="1">
    <location>
        <begin position="39"/>
        <end position="76"/>
    </location>
</feature>
<feature type="region of interest" description="Disordered" evidence="1">
    <location>
        <begin position="1"/>
        <end position="27"/>
    </location>
</feature>
<protein>
    <submittedName>
        <fullName evidence="2">Uncharacterized protein</fullName>
    </submittedName>
</protein>
<feature type="region of interest" description="Disordered" evidence="1">
    <location>
        <begin position="222"/>
        <end position="243"/>
    </location>
</feature>
<name>A0AA39NXN6_9AGAR</name>
<dbReference type="Proteomes" id="UP001175227">
    <property type="component" value="Unassembled WGS sequence"/>
</dbReference>
<accession>A0AA39NXN6</accession>
<dbReference type="AlphaFoldDB" id="A0AA39NXN6"/>
<keyword evidence="3" id="KW-1185">Reference proteome</keyword>
<feature type="region of interest" description="Disordered" evidence="1">
    <location>
        <begin position="140"/>
        <end position="162"/>
    </location>
</feature>
<dbReference type="EMBL" id="JAUEPR010000031">
    <property type="protein sequence ID" value="KAK0473792.1"/>
    <property type="molecule type" value="Genomic_DNA"/>
</dbReference>
<reference evidence="2" key="1">
    <citation type="submission" date="2023-06" db="EMBL/GenBank/DDBJ databases">
        <authorList>
            <consortium name="Lawrence Berkeley National Laboratory"/>
            <person name="Ahrendt S."/>
            <person name="Sahu N."/>
            <person name="Indic B."/>
            <person name="Wong-Bajracharya J."/>
            <person name="Merenyi Z."/>
            <person name="Ke H.-M."/>
            <person name="Monk M."/>
            <person name="Kocsube S."/>
            <person name="Drula E."/>
            <person name="Lipzen A."/>
            <person name="Balint B."/>
            <person name="Henrissat B."/>
            <person name="Andreopoulos B."/>
            <person name="Martin F.M."/>
            <person name="Harder C.B."/>
            <person name="Rigling D."/>
            <person name="Ford K.L."/>
            <person name="Foster G.D."/>
            <person name="Pangilinan J."/>
            <person name="Papanicolaou A."/>
            <person name="Barry K."/>
            <person name="LaButti K."/>
            <person name="Viragh M."/>
            <person name="Koriabine M."/>
            <person name="Yan M."/>
            <person name="Riley R."/>
            <person name="Champramary S."/>
            <person name="Plett K.L."/>
            <person name="Tsai I.J."/>
            <person name="Slot J."/>
            <person name="Sipos G."/>
            <person name="Plett J."/>
            <person name="Nagy L.G."/>
            <person name="Grigoriev I.V."/>
        </authorList>
    </citation>
    <scope>NUCLEOTIDE SEQUENCE</scope>
    <source>
        <strain evidence="2">ICMP 16352</strain>
    </source>
</reference>
<sequence>MAPLTRSKGPAPSLDLPPRGGTKKAYAASAELPFIQSKANTDLLGDEDSPLTSMASLRPDNSVRSSGPNLVNEKGLSSLPFKEESVASDDFDLSGDLGGRSFVNEPTTTGYDTALETDLLDLREESVILHPDDIKGWKKVGKTKGRCTPSPDPSSNSAGFSASTQNKFDVLSELEKAGNEVTIEKTVKFVHGERQKFFEKWLGDLLNQFEVAREQRRVTDVNNTPVNDKCPPEEPGDRPLTPLAVNKGKVREFRDTGIPGIDNSELDPENQRRAWENFDFLRNEDPELQRIIYEGIVTTILKHVLVQVTNAQKRGHVWKLLKKPTAMRNKHVLKLLPVDGNWYNHKRQQLLVM</sequence>
<evidence type="ECO:0000313" key="2">
    <source>
        <dbReference type="EMBL" id="KAK0473792.1"/>
    </source>
</evidence>
<evidence type="ECO:0000313" key="3">
    <source>
        <dbReference type="Proteomes" id="UP001175227"/>
    </source>
</evidence>
<organism evidence="2 3">
    <name type="scientific">Armillaria novae-zelandiae</name>
    <dbReference type="NCBI Taxonomy" id="153914"/>
    <lineage>
        <taxon>Eukaryota</taxon>
        <taxon>Fungi</taxon>
        <taxon>Dikarya</taxon>
        <taxon>Basidiomycota</taxon>
        <taxon>Agaricomycotina</taxon>
        <taxon>Agaricomycetes</taxon>
        <taxon>Agaricomycetidae</taxon>
        <taxon>Agaricales</taxon>
        <taxon>Marasmiineae</taxon>
        <taxon>Physalacriaceae</taxon>
        <taxon>Armillaria</taxon>
    </lineage>
</organism>
<proteinExistence type="predicted"/>
<evidence type="ECO:0000256" key="1">
    <source>
        <dbReference type="SAM" id="MobiDB-lite"/>
    </source>
</evidence>
<gene>
    <name evidence="2" type="ORF">IW261DRAFT_1423471</name>
</gene>
<comment type="caution">
    <text evidence="2">The sequence shown here is derived from an EMBL/GenBank/DDBJ whole genome shotgun (WGS) entry which is preliminary data.</text>
</comment>